<dbReference type="Gene3D" id="3.40.220.10">
    <property type="entry name" value="Leucine Aminopeptidase, subunit E, domain 1"/>
    <property type="match status" value="2"/>
</dbReference>
<dbReference type="Pfam" id="PF01661">
    <property type="entry name" value="Macro"/>
    <property type="match status" value="1"/>
</dbReference>
<dbReference type="SMART" id="SM00506">
    <property type="entry name" value="A1pp"/>
    <property type="match status" value="1"/>
</dbReference>
<evidence type="ECO:0000259" key="2">
    <source>
        <dbReference type="PROSITE" id="PS51154"/>
    </source>
</evidence>
<dbReference type="Gene3D" id="3.30.428.10">
    <property type="entry name" value="HIT-like"/>
    <property type="match status" value="1"/>
</dbReference>
<dbReference type="InterPro" id="IPR002589">
    <property type="entry name" value="Macro_dom"/>
</dbReference>
<dbReference type="PROSITE" id="PS51154">
    <property type="entry name" value="MACRO"/>
    <property type="match status" value="1"/>
</dbReference>
<dbReference type="InterPro" id="IPR043472">
    <property type="entry name" value="Macro_dom-like"/>
</dbReference>
<reference evidence="3 4" key="1">
    <citation type="submission" date="2024-02" db="EMBL/GenBank/DDBJ databases">
        <authorList>
            <consortium name="ELIXIR-Norway"/>
            <consortium name="Elixir Norway"/>
        </authorList>
    </citation>
    <scope>NUCLEOTIDE SEQUENCE [LARGE SCALE GENOMIC DNA]</scope>
</reference>
<evidence type="ECO:0000256" key="1">
    <source>
        <dbReference type="SAM" id="MobiDB-lite"/>
    </source>
</evidence>
<gene>
    <name evidence="3" type="ORF">CSSPJE1EN1_LOCUS14761</name>
</gene>
<dbReference type="SUPFAM" id="SSF52540">
    <property type="entry name" value="P-loop containing nucleoside triphosphate hydrolases"/>
    <property type="match status" value="1"/>
</dbReference>
<name>A0ABP0WR05_9BRYO</name>
<evidence type="ECO:0000313" key="3">
    <source>
        <dbReference type="EMBL" id="CAK9269283.1"/>
    </source>
</evidence>
<dbReference type="SUPFAM" id="SSF54197">
    <property type="entry name" value="HIT-like"/>
    <property type="match status" value="1"/>
</dbReference>
<feature type="domain" description="Macro" evidence="2">
    <location>
        <begin position="333"/>
        <end position="531"/>
    </location>
</feature>
<dbReference type="Pfam" id="PF13671">
    <property type="entry name" value="AAA_33"/>
    <property type="match status" value="1"/>
</dbReference>
<feature type="region of interest" description="Disordered" evidence="1">
    <location>
        <begin position="211"/>
        <end position="247"/>
    </location>
</feature>
<dbReference type="Gene3D" id="3.40.50.300">
    <property type="entry name" value="P-loop containing nucleotide triphosphate hydrolases"/>
    <property type="match status" value="1"/>
</dbReference>
<dbReference type="SUPFAM" id="SSF52949">
    <property type="entry name" value="Macro domain-like"/>
    <property type="match status" value="2"/>
</dbReference>
<organism evidence="3 4">
    <name type="scientific">Sphagnum jensenii</name>
    <dbReference type="NCBI Taxonomy" id="128206"/>
    <lineage>
        <taxon>Eukaryota</taxon>
        <taxon>Viridiplantae</taxon>
        <taxon>Streptophyta</taxon>
        <taxon>Embryophyta</taxon>
        <taxon>Bryophyta</taxon>
        <taxon>Sphagnophytina</taxon>
        <taxon>Sphagnopsida</taxon>
        <taxon>Sphagnales</taxon>
        <taxon>Sphagnaceae</taxon>
        <taxon>Sphagnum</taxon>
    </lineage>
</organism>
<dbReference type="PANTHER" id="PTHR12486">
    <property type="entry name" value="APRATAXIN-RELATED"/>
    <property type="match status" value="1"/>
</dbReference>
<dbReference type="InterPro" id="IPR036265">
    <property type="entry name" value="HIT-like_sf"/>
</dbReference>
<dbReference type="InterPro" id="IPR027417">
    <property type="entry name" value="P-loop_NTPase"/>
</dbReference>
<dbReference type="EMBL" id="OZ020097">
    <property type="protein sequence ID" value="CAK9269283.1"/>
    <property type="molecule type" value="Genomic_DNA"/>
</dbReference>
<feature type="compositionally biased region" description="Low complexity" evidence="1">
    <location>
        <begin position="222"/>
        <end position="236"/>
    </location>
</feature>
<keyword evidence="4" id="KW-1185">Reference proteome</keyword>
<protein>
    <recommendedName>
        <fullName evidence="2">Macro domain-containing protein</fullName>
    </recommendedName>
</protein>
<proteinExistence type="predicted"/>
<dbReference type="PANTHER" id="PTHR12486:SF4">
    <property type="entry name" value="APRATAXIN"/>
    <property type="match status" value="1"/>
</dbReference>
<dbReference type="Proteomes" id="UP001497444">
    <property type="component" value="Chromosome 2"/>
</dbReference>
<accession>A0ABP0WR05</accession>
<dbReference type="Pfam" id="PF16278">
    <property type="entry name" value="zf-C2HE"/>
    <property type="match status" value="1"/>
</dbReference>
<sequence>MVAKQEEKGEEGEEEGSSKKQEIMLMLVGPPGSGKSTICNKIIPNAARPWTRICQDVISKGHRGTRVQCLKQAASAVSKGSSILIDRCNIDVDQRRDFLELAKERGIQAHALVLNFPSSVCIQRATQRTEHEGGLLGPDVGRVVNHVYRSRQLPTLGEGFSRITYCRTDAEVEKAVTLYSQLHTEDHLPFGTFGSTVYEGKGTLQFSATAARDDEREVGVRTQQVQQTSAQESQASPGIKPGGSSIANKSQDLAVEKEEKSTLGILFDSDSCEGKKTLAFPSISTSDFQFDHEKAADIIVKAAIQFFQDKDHAGLRLIFVDLSPNSDMLARVRRNLVKEGLNPQQLLTHAGDITKLRSSGGLACNMITNAANWRLKPGGGGVNAAIYKAAGHDLEQATKQYASTLNPGSAVVVPLPLSSPLQKVEGVTHVIHVLGPNMNPQRPNCLAGDYVQGCQILRATYASLFNAFSTTVKGQASLPLGFASQERAGDIVAQESNTFKNGGGVRGSASSIRPRLANAFTILMNAAKQKGTGELDTMPKRKRPDEKELNEIHSEITRPAGTSDASNTHGSVRTRKWDAWAQALRAIVLHPEQHASIVLQVTDEAVVISDQYPKAQKHLLVIARRDGLDSIEDVCIEHLPVLQHLHSLGETRATSLLKEDPSLVFRLGYHWVPSMQQLHMHVISQDLDSPVLKNKKHWNSFTTDFFRDSQDILAEVENCGRVKPCSPEVEDRLLKMELRCHRCHTAQPNIPRLKSHLRSCKTPLKDLPQQLHLINKRKSLGAATSSSGCR</sequence>
<dbReference type="Pfam" id="PF11969">
    <property type="entry name" value="DcpS_C"/>
    <property type="match status" value="1"/>
</dbReference>
<evidence type="ECO:0000313" key="4">
    <source>
        <dbReference type="Proteomes" id="UP001497444"/>
    </source>
</evidence>
<feature type="region of interest" description="Disordered" evidence="1">
    <location>
        <begin position="1"/>
        <end position="21"/>
    </location>
</feature>
<dbReference type="InterPro" id="IPR032566">
    <property type="entry name" value="Znf-C2HE"/>
</dbReference>